<dbReference type="GO" id="GO:0016787">
    <property type="term" value="F:hydrolase activity"/>
    <property type="evidence" value="ECO:0007669"/>
    <property type="project" value="UniProtKB-KW"/>
</dbReference>
<proteinExistence type="predicted"/>
<dbReference type="Pfam" id="PF00702">
    <property type="entry name" value="Hydrolase"/>
    <property type="match status" value="1"/>
</dbReference>
<dbReference type="InterPro" id="IPR006439">
    <property type="entry name" value="HAD-SF_hydro_IA"/>
</dbReference>
<dbReference type="PRINTS" id="PR00413">
    <property type="entry name" value="HADHALOGNASE"/>
</dbReference>
<dbReference type="Proteomes" id="UP000320593">
    <property type="component" value="Unassembled WGS sequence"/>
</dbReference>
<dbReference type="PANTHER" id="PTHR42896">
    <property type="entry name" value="XYLULOSE-1,5-BISPHOSPHATE (XUBP) PHOSPHATASE"/>
    <property type="match status" value="1"/>
</dbReference>
<evidence type="ECO:0000313" key="1">
    <source>
        <dbReference type="EMBL" id="TWI93392.1"/>
    </source>
</evidence>
<accession>A0A562TIF6</accession>
<organism evidence="1 2">
    <name type="scientific">Roseibium hamelinense</name>
    <dbReference type="NCBI Taxonomy" id="150831"/>
    <lineage>
        <taxon>Bacteria</taxon>
        <taxon>Pseudomonadati</taxon>
        <taxon>Pseudomonadota</taxon>
        <taxon>Alphaproteobacteria</taxon>
        <taxon>Hyphomicrobiales</taxon>
        <taxon>Stappiaceae</taxon>
        <taxon>Roseibium</taxon>
    </lineage>
</organism>
<dbReference type="Gene3D" id="1.10.150.240">
    <property type="entry name" value="Putative phosphatase, domain 2"/>
    <property type="match status" value="1"/>
</dbReference>
<gene>
    <name evidence="1" type="ORF">JM93_00949</name>
</gene>
<name>A0A562TIF6_9HYPH</name>
<dbReference type="RefSeq" id="WP_145340850.1">
    <property type="nucleotide sequence ID" value="NZ_SMLY01000062.1"/>
</dbReference>
<dbReference type="InterPro" id="IPR023198">
    <property type="entry name" value="PGP-like_dom2"/>
</dbReference>
<dbReference type="EMBL" id="VLLF01000001">
    <property type="protein sequence ID" value="TWI93392.1"/>
    <property type="molecule type" value="Genomic_DNA"/>
</dbReference>
<keyword evidence="2" id="KW-1185">Reference proteome</keyword>
<keyword evidence="1" id="KW-0378">Hydrolase</keyword>
<reference evidence="1 2" key="1">
    <citation type="submission" date="2019-07" db="EMBL/GenBank/DDBJ databases">
        <title>Genomic Encyclopedia of Archaeal and Bacterial Type Strains, Phase II (KMG-II): from individual species to whole genera.</title>
        <authorList>
            <person name="Goeker M."/>
        </authorList>
    </citation>
    <scope>NUCLEOTIDE SEQUENCE [LARGE SCALE GENOMIC DNA]</scope>
    <source>
        <strain evidence="1 2">ATCC BAA-252</strain>
    </source>
</reference>
<protein>
    <submittedName>
        <fullName evidence="1">HAD superfamily hydrolase (TIGR01509 family)</fullName>
    </submittedName>
</protein>
<dbReference type="OrthoDB" id="9782449at2"/>
<evidence type="ECO:0000313" key="2">
    <source>
        <dbReference type="Proteomes" id="UP000320593"/>
    </source>
</evidence>
<dbReference type="SUPFAM" id="SSF56784">
    <property type="entry name" value="HAD-like"/>
    <property type="match status" value="1"/>
</dbReference>
<comment type="caution">
    <text evidence="1">The sequence shown here is derived from an EMBL/GenBank/DDBJ whole genome shotgun (WGS) entry which is preliminary data.</text>
</comment>
<sequence length="247" mass="26097">MAFPKAVLFGSIGTLAETSELQRQAFNQAFAACGMDWHWDVETYRALLKKSGGLRRVASYAEAKGQPVDAAAVHAVKTKIYHQLLENAEVAPRDGVLELMSWARKSGVQIGLVSTTSKANIERLLSALGPAIDERDFDFIGDGSMVTHPKPSGDIYELALQRLGLTEYEVVAVEDTAESLRSATAASVATIAFPGANAQTDDFSAAALNVGVLTPAAITSVYDIRVAQGDGIGGTAITVGGSIENRI</sequence>
<dbReference type="NCBIfam" id="TIGR01509">
    <property type="entry name" value="HAD-SF-IA-v3"/>
    <property type="match status" value="1"/>
</dbReference>
<dbReference type="InterPro" id="IPR044999">
    <property type="entry name" value="CbbY-like"/>
</dbReference>
<dbReference type="Gene3D" id="3.40.50.1000">
    <property type="entry name" value="HAD superfamily/HAD-like"/>
    <property type="match status" value="1"/>
</dbReference>
<dbReference type="PANTHER" id="PTHR42896:SF2">
    <property type="entry name" value="CBBY-LIKE PROTEIN"/>
    <property type="match status" value="1"/>
</dbReference>
<dbReference type="InterPro" id="IPR036412">
    <property type="entry name" value="HAD-like_sf"/>
</dbReference>
<dbReference type="InterPro" id="IPR023214">
    <property type="entry name" value="HAD_sf"/>
</dbReference>
<dbReference type="AlphaFoldDB" id="A0A562TIF6"/>